<name>A0A9C7UNS6_9RHOD</name>
<protein>
    <submittedName>
        <fullName evidence="1">Uncharacterized protein</fullName>
    </submittedName>
</protein>
<sequence>MTTTATELLFRKCLLSNNSIGLWTDVQEELSRRGRYSRTGEFIHELCDENEPGTVSSNKVSICAALLFFSDRIPEELQSLFYEEVKFVFRKYGFLFAVLPDIQDVLLRVHMVASLPSWIQGFPRKVARAFILRSPMNSVVGFTSQLRGGPSDLSVLIRPYSPECAQLMQVVRRYPNARMPHFMAFLLELLESFPDFSLSEVAPAIMDFLRDQENIDPNKLENCSVPADYEMPVNEWLTDLFEGMK</sequence>
<keyword evidence="2" id="KW-1185">Reference proteome</keyword>
<accession>A0A9C7UNS6</accession>
<comment type="caution">
    <text evidence="1">The sequence shown here is derived from an EMBL/GenBank/DDBJ whole genome shotgun (WGS) entry which is preliminary data.</text>
</comment>
<reference evidence="1" key="1">
    <citation type="journal article" date="2022" name="Proc. Natl. Acad. Sci. U.S.A.">
        <title>Life cycle and functional genomics of the unicellular red alga Galdieria for elucidating algal and plant evolution and industrial use.</title>
        <authorList>
            <person name="Hirooka S."/>
            <person name="Itabashi T."/>
            <person name="Ichinose T.M."/>
            <person name="Onuma R."/>
            <person name="Fujiwara T."/>
            <person name="Yamashita S."/>
            <person name="Jong L.W."/>
            <person name="Tomita R."/>
            <person name="Iwane A.H."/>
            <person name="Miyagishima S.Y."/>
        </authorList>
    </citation>
    <scope>NUCLEOTIDE SEQUENCE</scope>
    <source>
        <strain evidence="1">NBRC 102759</strain>
    </source>
</reference>
<gene>
    <name evidence="1" type="ORF">GpartN1_g1955.t1</name>
</gene>
<reference evidence="1" key="2">
    <citation type="submission" date="2022-01" db="EMBL/GenBank/DDBJ databases">
        <authorList>
            <person name="Hirooka S."/>
            <person name="Miyagishima S.Y."/>
        </authorList>
    </citation>
    <scope>NUCLEOTIDE SEQUENCE</scope>
    <source>
        <strain evidence="1">NBRC 102759</strain>
    </source>
</reference>
<proteinExistence type="predicted"/>
<organism evidence="1 2">
    <name type="scientific">Galdieria partita</name>
    <dbReference type="NCBI Taxonomy" id="83374"/>
    <lineage>
        <taxon>Eukaryota</taxon>
        <taxon>Rhodophyta</taxon>
        <taxon>Bangiophyceae</taxon>
        <taxon>Galdieriales</taxon>
        <taxon>Galdieriaceae</taxon>
        <taxon>Galdieria</taxon>
    </lineage>
</organism>
<evidence type="ECO:0000313" key="1">
    <source>
        <dbReference type="EMBL" id="GJQ10164.1"/>
    </source>
</evidence>
<evidence type="ECO:0000313" key="2">
    <source>
        <dbReference type="Proteomes" id="UP001061958"/>
    </source>
</evidence>
<dbReference type="EMBL" id="BQMJ01000013">
    <property type="protein sequence ID" value="GJQ10164.1"/>
    <property type="molecule type" value="Genomic_DNA"/>
</dbReference>
<dbReference type="AlphaFoldDB" id="A0A9C7UNS6"/>
<dbReference type="Proteomes" id="UP001061958">
    <property type="component" value="Unassembled WGS sequence"/>
</dbReference>